<feature type="compositionally biased region" description="Polar residues" evidence="1">
    <location>
        <begin position="193"/>
        <end position="207"/>
    </location>
</feature>
<dbReference type="AlphaFoldDB" id="A0A364MYK2"/>
<comment type="caution">
    <text evidence="2">The sequence shown here is derived from an EMBL/GenBank/DDBJ whole genome shotgun (WGS) entry which is preliminary data.</text>
</comment>
<feature type="region of interest" description="Disordered" evidence="1">
    <location>
        <begin position="141"/>
        <end position="208"/>
    </location>
</feature>
<dbReference type="Proteomes" id="UP000249619">
    <property type="component" value="Unassembled WGS sequence"/>
</dbReference>
<accession>A0A364MYK2</accession>
<evidence type="ECO:0008006" key="4">
    <source>
        <dbReference type="Google" id="ProtNLM"/>
    </source>
</evidence>
<feature type="compositionally biased region" description="Low complexity" evidence="1">
    <location>
        <begin position="50"/>
        <end position="61"/>
    </location>
</feature>
<feature type="compositionally biased region" description="Basic and acidic residues" evidence="1">
    <location>
        <begin position="91"/>
        <end position="101"/>
    </location>
</feature>
<keyword evidence="3" id="KW-1185">Reference proteome</keyword>
<dbReference type="OrthoDB" id="5329403at2759"/>
<sequence length="704" mass="76769">MADNARPGFAQKHNRYPRPNVVPAIPYRLSKAKASVSARPMTPESNKGIAAPPVEQQAEQQAGEKLQQSNGQSAVHGESVAETPPTPESRASGDVKKEEAGAPRLGSFPAKLSNEQTAPADAAGGYSMWAPACVEHVLSPEDVERPKNVNGHARVEADAHSEPRAGAKPVVNGAHRKRTIPEYLPPPFVPSSKAGTQTPPVNGSDAHTPSHRYRLSGDAVVFQSANESPVKPMTPQEAHVELNGQNPLTRPPPGFGPHQFAPFPPGPAQFPPEAGAPWPLPPHSQLPNGTTPYPGPPNGHFPSTEVAFAANGITSHAQSPTKTYFAETPLAGERGEESHPISHQDVNPAPEERAESVYELASYLSDQLGNPEFADIVLQVRSHDSVLMSLLVHRIVVARSPVIAEAVRRSAAHTQRNRDGLPVVDIRVPDSLATRDSLEEAISVLYGAPLLDAPRFLYGLVLPAPESHQSPSPDARHRMRQILSYFAAARTFRIPIMHNRGVALARLLMRWDTVDLVLQYALQVSPDAEDPSVSALINSALDFIAYEFPLNFKLHTIAPEFQETPRLPILVEPRQPAHNPRLSNIRFGDAPPENDLQPSLSTGVLSTILLSLPHFLIQRIFNQSAVVKRITWPDTLNHLRDLVNERENRRQKALRGQLQQAQDGSVPAILLNNLYLEESLDQVEPSHLYPLGLRLVAKRMASDT</sequence>
<feature type="region of interest" description="Disordered" evidence="1">
    <location>
        <begin position="1"/>
        <end position="119"/>
    </location>
</feature>
<organism evidence="2 3">
    <name type="scientific">Stemphylium lycopersici</name>
    <name type="common">Tomato gray leaf spot disease fungus</name>
    <name type="synonym">Thyrospora lycopersici</name>
    <dbReference type="NCBI Taxonomy" id="183478"/>
    <lineage>
        <taxon>Eukaryota</taxon>
        <taxon>Fungi</taxon>
        <taxon>Dikarya</taxon>
        <taxon>Ascomycota</taxon>
        <taxon>Pezizomycotina</taxon>
        <taxon>Dothideomycetes</taxon>
        <taxon>Pleosporomycetidae</taxon>
        <taxon>Pleosporales</taxon>
        <taxon>Pleosporineae</taxon>
        <taxon>Pleosporaceae</taxon>
        <taxon>Stemphylium</taxon>
    </lineage>
</organism>
<gene>
    <name evidence="2" type="ORF">DDE83_006608</name>
</gene>
<name>A0A364MYK2_STELY</name>
<protein>
    <recommendedName>
        <fullName evidence="4">BTB domain-containing protein</fullName>
    </recommendedName>
</protein>
<feature type="compositionally biased region" description="Basic and acidic residues" evidence="1">
    <location>
        <begin position="141"/>
        <end position="165"/>
    </location>
</feature>
<feature type="compositionally biased region" description="Basic and acidic residues" evidence="1">
    <location>
        <begin position="333"/>
        <end position="342"/>
    </location>
</feature>
<dbReference type="EMBL" id="QGDH01000104">
    <property type="protein sequence ID" value="RAR07171.1"/>
    <property type="molecule type" value="Genomic_DNA"/>
</dbReference>
<feature type="region of interest" description="Disordered" evidence="1">
    <location>
        <begin position="243"/>
        <end position="304"/>
    </location>
</feature>
<proteinExistence type="predicted"/>
<evidence type="ECO:0000313" key="2">
    <source>
        <dbReference type="EMBL" id="RAR07171.1"/>
    </source>
</evidence>
<evidence type="ECO:0000313" key="3">
    <source>
        <dbReference type="Proteomes" id="UP000249619"/>
    </source>
</evidence>
<reference evidence="3" key="1">
    <citation type="submission" date="2018-05" db="EMBL/GenBank/DDBJ databases">
        <title>Draft genome sequence of Stemphylium lycopersici strain CIDEFI 213.</title>
        <authorList>
            <person name="Medina R."/>
            <person name="Franco M.E.E."/>
            <person name="Lucentini C.G."/>
            <person name="Saparrat M.C.N."/>
            <person name="Balatti P.A."/>
        </authorList>
    </citation>
    <scope>NUCLEOTIDE SEQUENCE [LARGE SCALE GENOMIC DNA]</scope>
    <source>
        <strain evidence="3">CIDEFI 213</strain>
    </source>
</reference>
<evidence type="ECO:0000256" key="1">
    <source>
        <dbReference type="SAM" id="MobiDB-lite"/>
    </source>
</evidence>
<feature type="region of interest" description="Disordered" evidence="1">
    <location>
        <begin position="332"/>
        <end position="353"/>
    </location>
</feature>